<feature type="transmembrane region" description="Helical" evidence="1">
    <location>
        <begin position="216"/>
        <end position="237"/>
    </location>
</feature>
<comment type="caution">
    <text evidence="2">The sequence shown here is derived from an EMBL/GenBank/DDBJ whole genome shotgun (WGS) entry which is preliminary data.</text>
</comment>
<feature type="transmembrane region" description="Helical" evidence="1">
    <location>
        <begin position="24"/>
        <end position="57"/>
    </location>
</feature>
<dbReference type="AlphaFoldDB" id="A0A1F7GUB6"/>
<proteinExistence type="predicted"/>
<evidence type="ECO:0000313" key="2">
    <source>
        <dbReference type="EMBL" id="OGK22649.1"/>
    </source>
</evidence>
<gene>
    <name evidence="2" type="ORF">A3C24_00470</name>
</gene>
<evidence type="ECO:0008006" key="4">
    <source>
        <dbReference type="Google" id="ProtNLM"/>
    </source>
</evidence>
<keyword evidence="1" id="KW-1133">Transmembrane helix</keyword>
<keyword evidence="1" id="KW-0472">Membrane</keyword>
<name>A0A1F7GUB6_9BACT</name>
<dbReference type="Proteomes" id="UP000177159">
    <property type="component" value="Unassembled WGS sequence"/>
</dbReference>
<keyword evidence="1" id="KW-0812">Transmembrane</keyword>
<accession>A0A1F7GUB6</accession>
<feature type="transmembrane region" description="Helical" evidence="1">
    <location>
        <begin position="182"/>
        <end position="204"/>
    </location>
</feature>
<reference evidence="2 3" key="1">
    <citation type="journal article" date="2016" name="Nat. Commun.">
        <title>Thousands of microbial genomes shed light on interconnected biogeochemical processes in an aquifer system.</title>
        <authorList>
            <person name="Anantharaman K."/>
            <person name="Brown C.T."/>
            <person name="Hug L.A."/>
            <person name="Sharon I."/>
            <person name="Castelle C.J."/>
            <person name="Probst A.J."/>
            <person name="Thomas B.C."/>
            <person name="Singh A."/>
            <person name="Wilkins M.J."/>
            <person name="Karaoz U."/>
            <person name="Brodie E.L."/>
            <person name="Williams K.H."/>
            <person name="Hubbard S.S."/>
            <person name="Banfield J.F."/>
        </authorList>
    </citation>
    <scope>NUCLEOTIDE SEQUENCE [LARGE SCALE GENOMIC DNA]</scope>
</reference>
<feature type="transmembrane region" description="Helical" evidence="1">
    <location>
        <begin position="63"/>
        <end position="87"/>
    </location>
</feature>
<feature type="transmembrane region" description="Helical" evidence="1">
    <location>
        <begin position="249"/>
        <end position="271"/>
    </location>
</feature>
<dbReference type="EMBL" id="MFZM01000037">
    <property type="protein sequence ID" value="OGK22649.1"/>
    <property type="molecule type" value="Genomic_DNA"/>
</dbReference>
<organism evidence="2 3">
    <name type="scientific">Candidatus Roizmanbacteria bacterium RIFCSPHIGHO2_02_FULL_37_24</name>
    <dbReference type="NCBI Taxonomy" id="1802037"/>
    <lineage>
        <taxon>Bacteria</taxon>
        <taxon>Candidatus Roizmaniibacteriota</taxon>
    </lineage>
</organism>
<evidence type="ECO:0000313" key="3">
    <source>
        <dbReference type="Proteomes" id="UP000177159"/>
    </source>
</evidence>
<feature type="transmembrane region" description="Helical" evidence="1">
    <location>
        <begin position="117"/>
        <end position="135"/>
    </location>
</feature>
<feature type="transmembrane region" description="Helical" evidence="1">
    <location>
        <begin position="141"/>
        <end position="161"/>
    </location>
</feature>
<sequence length="295" mass="33624">MATNNPWQIENLIRKALQRTKDRFLSFLIAAIIQYIIIFVGIAVVFLIVGLFAAVLFTLKTTISTIIIAFLAIIGIIYGALVIIYLVSWSQLTLTTIIIQKENIGVIDTYKKTRPRVWGFVWFNIALNLFLLGLVPFGIMSLGLIFFLWVFWNAFSVIVFIEKQKIGLDNLWISRSLINQRFWGIAGRLVLIYALFYIIVISLASVDSAVLNAINFVLSIFFGPFLISYMYEIYSLLKIPKVIERPKGWIILSIIGYFLAVVMFIIGFSLLPQIMNTFIKKAPYIPPKVVDYPAT</sequence>
<protein>
    <recommendedName>
        <fullName evidence="4">Glycerophosphoryl diester phosphodiesterase membrane domain-containing protein</fullName>
    </recommendedName>
</protein>
<evidence type="ECO:0000256" key="1">
    <source>
        <dbReference type="SAM" id="Phobius"/>
    </source>
</evidence>